<organism evidence="2 3">
    <name type="scientific">Desulfosporosinus acididurans</name>
    <dbReference type="NCBI Taxonomy" id="476652"/>
    <lineage>
        <taxon>Bacteria</taxon>
        <taxon>Bacillati</taxon>
        <taxon>Bacillota</taxon>
        <taxon>Clostridia</taxon>
        <taxon>Eubacteriales</taxon>
        <taxon>Desulfitobacteriaceae</taxon>
        <taxon>Desulfosporosinus</taxon>
    </lineage>
</organism>
<feature type="transmembrane region" description="Helical" evidence="1">
    <location>
        <begin position="39"/>
        <end position="62"/>
    </location>
</feature>
<keyword evidence="1" id="KW-0812">Transmembrane</keyword>
<gene>
    <name evidence="2" type="ORF">DEAC_c17510</name>
</gene>
<keyword evidence="3" id="KW-1185">Reference proteome</keyword>
<reference evidence="2 3" key="1">
    <citation type="submission" date="2015-06" db="EMBL/GenBank/DDBJ databases">
        <title>Draft genome of the moderately acidophilic sulfate reducer Candidatus Desulfosporosinus acididurans strain M1.</title>
        <authorList>
            <person name="Poehlein A."/>
            <person name="Petzsch P."/>
            <person name="Johnson B.D."/>
            <person name="Schloemann M."/>
            <person name="Daniel R."/>
            <person name="Muehling M."/>
        </authorList>
    </citation>
    <scope>NUCLEOTIDE SEQUENCE [LARGE SCALE GENOMIC DNA]</scope>
    <source>
        <strain evidence="2 3">M1</strain>
    </source>
</reference>
<name>A0A0J1FSR3_9FIRM</name>
<dbReference type="PATRIC" id="fig|476652.3.peg.1808"/>
<keyword evidence="1" id="KW-1133">Transmembrane helix</keyword>
<accession>A0A0J1FSR3</accession>
<evidence type="ECO:0000313" key="3">
    <source>
        <dbReference type="Proteomes" id="UP000036356"/>
    </source>
</evidence>
<dbReference type="EMBL" id="LDZY01000005">
    <property type="protein sequence ID" value="KLU66352.1"/>
    <property type="molecule type" value="Genomic_DNA"/>
</dbReference>
<dbReference type="AlphaFoldDB" id="A0A0J1FSR3"/>
<keyword evidence="1" id="KW-0472">Membrane</keyword>
<proteinExistence type="predicted"/>
<comment type="caution">
    <text evidence="2">The sequence shown here is derived from an EMBL/GenBank/DDBJ whole genome shotgun (WGS) entry which is preliminary data.</text>
</comment>
<evidence type="ECO:0000256" key="1">
    <source>
        <dbReference type="SAM" id="Phobius"/>
    </source>
</evidence>
<dbReference type="STRING" id="476652.DEAC_c17510"/>
<sequence length="157" mass="18367">MQTIGRRKVDNEVTRKLKKGKYKSREGGKTRDYRYFQGYILLDVLLAVFLFSLGFATLYGLYERALAEAHQSLSLMEAANLAQMKMEQLAAQGWRENIDAQRCLPGRTVEGNEGNLQWRIDSNWDDIPQLLRVKVNVHWIERETSEYYQIESLFEVE</sequence>
<dbReference type="Proteomes" id="UP000036356">
    <property type="component" value="Unassembled WGS sequence"/>
</dbReference>
<dbReference type="RefSeq" id="WP_345788155.1">
    <property type="nucleotide sequence ID" value="NZ_LDZY01000005.1"/>
</dbReference>
<protein>
    <submittedName>
        <fullName evidence="2">Uncharacterized protein</fullName>
    </submittedName>
</protein>
<evidence type="ECO:0000313" key="2">
    <source>
        <dbReference type="EMBL" id="KLU66352.1"/>
    </source>
</evidence>